<dbReference type="InterPro" id="IPR020863">
    <property type="entry name" value="MACPF_CS"/>
</dbReference>
<evidence type="ECO:0000256" key="2">
    <source>
        <dbReference type="ARBA" id="ARBA00004613"/>
    </source>
</evidence>
<evidence type="ECO:0000256" key="6">
    <source>
        <dbReference type="ARBA" id="ARBA00023157"/>
    </source>
</evidence>
<protein>
    <recommendedName>
        <fullName evidence="12">MACPF domain-containing protein</fullName>
    </recommendedName>
</protein>
<evidence type="ECO:0000259" key="8">
    <source>
        <dbReference type="PROSITE" id="PS50948"/>
    </source>
</evidence>
<dbReference type="Pfam" id="PF00024">
    <property type="entry name" value="PAN_1"/>
    <property type="match status" value="1"/>
</dbReference>
<dbReference type="PANTHER" id="PTHR45742:SF8">
    <property type="entry name" value="FLOCCULATION PROTEIN FLO11"/>
    <property type="match status" value="1"/>
</dbReference>
<keyword evidence="4" id="KW-0204">Cytolysis</keyword>
<proteinExistence type="predicted"/>
<dbReference type="GO" id="GO:0031640">
    <property type="term" value="P:killing of cells of another organism"/>
    <property type="evidence" value="ECO:0007669"/>
    <property type="project" value="UniProtKB-KW"/>
</dbReference>
<feature type="domain" description="Apple" evidence="8">
    <location>
        <begin position="527"/>
        <end position="609"/>
    </location>
</feature>
<dbReference type="PROSITE" id="PS51412">
    <property type="entry name" value="MACPF_2"/>
    <property type="match status" value="1"/>
</dbReference>
<dbReference type="PROSITE" id="PS50948">
    <property type="entry name" value="PAN"/>
    <property type="match status" value="1"/>
</dbReference>
<dbReference type="PROSITE" id="PS51257">
    <property type="entry name" value="PROKAR_LIPOPROTEIN"/>
    <property type="match status" value="1"/>
</dbReference>
<evidence type="ECO:0000256" key="5">
    <source>
        <dbReference type="ARBA" id="ARBA00023136"/>
    </source>
</evidence>
<name>A0A6J8F355_MYTCO</name>
<dbReference type="Proteomes" id="UP000507470">
    <property type="component" value="Unassembled WGS sequence"/>
</dbReference>
<sequence>MQTPKNQLASIMIKVIIGLLLVGFACLAVMSTLKFKHSSEGPKHQKFKVKRDTKLTSRSQVTELLTGQVNGNLNGNLQGPTTEKRTVTEVLKNLLTGKASNLNVNVGMRNDYRLQQCEGSYFKQTFPNIDYAFFGYDIFKGYPLVKGHDPGFTIPIFKTDYNLGRQTSDCRYKIPNGVVVVPDVSCVTSFSSTTIQNKYELSKALAVSASANGGGYGASFSASAGYKESSSELESGEFVKILSTAKCNSYFCKLLEDNIPRFTESFITWVNRLNNSESNATYIDFYHRYGTHYLTYTSFGARFTYEHTMKSNDFQTKQDKGINVGVQASYSAVYSAGAGFNMDSSQKEEASQFSKFVTTETISVGAPPPANGDTMTWASTVKESPVPMGFKLRSITNLFTDEYMKNLDVDHKHIACKLTQMRSEYCKDLKRLGKLDSCDPLKPGLILKDTRFFSHYKSVPSPSLSNCIDLCEEEINCLASSFCTSCKYRGNACYMFNKLNTYKRYAADTTVGKTRWDSIIFTYKIPFPELLQFRKTAVVGISRMSSHDSRLVKTAEECFGFCIDDAHCCAFTFYTSRFRIIKCQIYSDKGISGLTTDKESTTFFVPRVSHNRFGTKNSHLPILPKP</sequence>
<keyword evidence="6" id="KW-1015">Disulfide bond</keyword>
<dbReference type="InterPro" id="IPR003609">
    <property type="entry name" value="Pan_app"/>
</dbReference>
<dbReference type="EMBL" id="CACVKT020010436">
    <property type="protein sequence ID" value="CAC5426562.1"/>
    <property type="molecule type" value="Genomic_DNA"/>
</dbReference>
<evidence type="ECO:0000256" key="4">
    <source>
        <dbReference type="ARBA" id="ARBA00022852"/>
    </source>
</evidence>
<keyword evidence="3" id="KW-0964">Secreted</keyword>
<reference evidence="10 11" key="1">
    <citation type="submission" date="2020-06" db="EMBL/GenBank/DDBJ databases">
        <authorList>
            <person name="Li R."/>
            <person name="Bekaert M."/>
        </authorList>
    </citation>
    <scope>NUCLEOTIDE SEQUENCE [LARGE SCALE GENOMIC DNA]</scope>
    <source>
        <strain evidence="11">wild</strain>
    </source>
</reference>
<keyword evidence="7" id="KW-0812">Transmembrane</keyword>
<evidence type="ECO:0008006" key="12">
    <source>
        <dbReference type="Google" id="ProtNLM"/>
    </source>
</evidence>
<feature type="transmembrane region" description="Helical" evidence="7">
    <location>
        <begin position="12"/>
        <end position="33"/>
    </location>
</feature>
<accession>A0A6J8F355</accession>
<dbReference type="GO" id="GO:0016020">
    <property type="term" value="C:membrane"/>
    <property type="evidence" value="ECO:0007669"/>
    <property type="project" value="UniProtKB-SubCell"/>
</dbReference>
<keyword evidence="11" id="KW-1185">Reference proteome</keyword>
<evidence type="ECO:0000256" key="1">
    <source>
        <dbReference type="ARBA" id="ARBA00004370"/>
    </source>
</evidence>
<dbReference type="PROSITE" id="PS00279">
    <property type="entry name" value="MACPF_1"/>
    <property type="match status" value="1"/>
</dbReference>
<evidence type="ECO:0000256" key="3">
    <source>
        <dbReference type="ARBA" id="ARBA00022525"/>
    </source>
</evidence>
<gene>
    <name evidence="10" type="ORF">MCOR_58258</name>
</gene>
<dbReference type="GO" id="GO:0005576">
    <property type="term" value="C:extracellular region"/>
    <property type="evidence" value="ECO:0007669"/>
    <property type="project" value="UniProtKB-SubCell"/>
</dbReference>
<keyword evidence="5 7" id="KW-0472">Membrane</keyword>
<evidence type="ECO:0000256" key="7">
    <source>
        <dbReference type="SAM" id="Phobius"/>
    </source>
</evidence>
<dbReference type="OrthoDB" id="10326337at2759"/>
<organism evidence="10 11">
    <name type="scientific">Mytilus coruscus</name>
    <name type="common">Sea mussel</name>
    <dbReference type="NCBI Taxonomy" id="42192"/>
    <lineage>
        <taxon>Eukaryota</taxon>
        <taxon>Metazoa</taxon>
        <taxon>Spiralia</taxon>
        <taxon>Lophotrochozoa</taxon>
        <taxon>Mollusca</taxon>
        <taxon>Bivalvia</taxon>
        <taxon>Autobranchia</taxon>
        <taxon>Pteriomorphia</taxon>
        <taxon>Mytilida</taxon>
        <taxon>Mytiloidea</taxon>
        <taxon>Mytilidae</taxon>
        <taxon>Mytilinae</taxon>
        <taxon>Mytilus</taxon>
    </lineage>
</organism>
<dbReference type="PANTHER" id="PTHR45742">
    <property type="entry name" value="COMPLEMENT COMPONENT C6"/>
    <property type="match status" value="1"/>
</dbReference>
<dbReference type="AlphaFoldDB" id="A0A6J8F355"/>
<evidence type="ECO:0000313" key="11">
    <source>
        <dbReference type="Proteomes" id="UP000507470"/>
    </source>
</evidence>
<comment type="subcellular location">
    <subcellularLocation>
        <location evidence="1">Membrane</location>
    </subcellularLocation>
    <subcellularLocation>
        <location evidence="2">Secreted</location>
    </subcellularLocation>
</comment>
<dbReference type="Pfam" id="PF01823">
    <property type="entry name" value="MACPF"/>
    <property type="match status" value="1"/>
</dbReference>
<keyword evidence="7" id="KW-1133">Transmembrane helix</keyword>
<dbReference type="InterPro" id="IPR020864">
    <property type="entry name" value="MACPF"/>
</dbReference>
<feature type="domain" description="MACPF" evidence="9">
    <location>
        <begin position="113"/>
        <end position="429"/>
    </location>
</feature>
<evidence type="ECO:0000259" key="9">
    <source>
        <dbReference type="PROSITE" id="PS51412"/>
    </source>
</evidence>
<evidence type="ECO:0000313" key="10">
    <source>
        <dbReference type="EMBL" id="CAC5426562.1"/>
    </source>
</evidence>